<feature type="signal peptide" evidence="12">
    <location>
        <begin position="1"/>
        <end position="25"/>
    </location>
</feature>
<dbReference type="PRINTS" id="PR00113">
    <property type="entry name" value="ALKPHPHTASE"/>
</dbReference>
<dbReference type="InterPro" id="IPR001952">
    <property type="entry name" value="Alkaline_phosphatase"/>
</dbReference>
<dbReference type="SMART" id="SM00098">
    <property type="entry name" value="alkPPc"/>
    <property type="match status" value="1"/>
</dbReference>
<dbReference type="Pfam" id="PF00245">
    <property type="entry name" value="Alk_phosphatase"/>
    <property type="match status" value="1"/>
</dbReference>
<dbReference type="GO" id="GO:0004035">
    <property type="term" value="F:alkaline phosphatase activity"/>
    <property type="evidence" value="ECO:0007669"/>
    <property type="project" value="UniProtKB-EC"/>
</dbReference>
<keyword evidence="7 9" id="KW-0460">Magnesium</keyword>
<evidence type="ECO:0000256" key="2">
    <source>
        <dbReference type="ARBA" id="ARBA00012647"/>
    </source>
</evidence>
<accession>A0A0X3PS35</accession>
<feature type="binding site" evidence="9">
    <location>
        <position position="353"/>
    </location>
    <ligand>
        <name>Zn(2+)</name>
        <dbReference type="ChEBI" id="CHEBI:29105"/>
        <label>1</label>
    </ligand>
</feature>
<evidence type="ECO:0000256" key="10">
    <source>
        <dbReference type="RuleBase" id="RU003946"/>
    </source>
</evidence>
<evidence type="ECO:0000256" key="6">
    <source>
        <dbReference type="ARBA" id="ARBA00022833"/>
    </source>
</evidence>
<feature type="binding site" evidence="9">
    <location>
        <position position="474"/>
    </location>
    <ligand>
        <name>Zn(2+)</name>
        <dbReference type="ChEBI" id="CHEBI:29105"/>
        <label>2</label>
    </ligand>
</feature>
<evidence type="ECO:0000256" key="12">
    <source>
        <dbReference type="SAM" id="SignalP"/>
    </source>
</evidence>
<evidence type="ECO:0000256" key="4">
    <source>
        <dbReference type="ARBA" id="ARBA00022723"/>
    </source>
</evidence>
<dbReference type="CDD" id="cd16012">
    <property type="entry name" value="ALP"/>
    <property type="match status" value="1"/>
</dbReference>
<reference evidence="13" key="1">
    <citation type="submission" date="2016-01" db="EMBL/GenBank/DDBJ databases">
        <title>Reference transcriptome for the parasite Schistocephalus solidus: insights into the molecular evolution of parasitism.</title>
        <authorList>
            <person name="Hebert F.O."/>
            <person name="Grambauer S."/>
            <person name="Barber I."/>
            <person name="Landry C.R."/>
            <person name="Aubin-Horth N."/>
        </authorList>
    </citation>
    <scope>NUCLEOTIDE SEQUENCE</scope>
</reference>
<dbReference type="GO" id="GO:0046872">
    <property type="term" value="F:metal ion binding"/>
    <property type="evidence" value="ECO:0007669"/>
    <property type="project" value="UniProtKB-KW"/>
</dbReference>
<evidence type="ECO:0000256" key="1">
    <source>
        <dbReference type="ARBA" id="ARBA00005984"/>
    </source>
</evidence>
<evidence type="ECO:0000256" key="3">
    <source>
        <dbReference type="ARBA" id="ARBA00022553"/>
    </source>
</evidence>
<keyword evidence="3" id="KW-0597">Phosphoprotein</keyword>
<keyword evidence="12" id="KW-0732">Signal</keyword>
<feature type="non-terminal residue" evidence="13">
    <location>
        <position position="1"/>
    </location>
</feature>
<keyword evidence="5 11" id="KW-0378">Hydrolase</keyword>
<dbReference type="PROSITE" id="PS00123">
    <property type="entry name" value="ALKALINE_PHOSPHATASE"/>
    <property type="match status" value="1"/>
</dbReference>
<feature type="binding site" evidence="9">
    <location>
        <position position="76"/>
    </location>
    <ligand>
        <name>Mg(2+)</name>
        <dbReference type="ChEBI" id="CHEBI:18420"/>
    </ligand>
</feature>
<dbReference type="SUPFAM" id="SSF53649">
    <property type="entry name" value="Alkaline phosphatase-like"/>
    <property type="match status" value="1"/>
</dbReference>
<dbReference type="InterPro" id="IPR018299">
    <property type="entry name" value="Alkaline_phosphatase_AS"/>
</dbReference>
<feature type="binding site" evidence="9">
    <location>
        <position position="394"/>
    </location>
    <ligand>
        <name>Zn(2+)</name>
        <dbReference type="ChEBI" id="CHEBI:29105"/>
        <label>2</label>
    </ligand>
</feature>
<feature type="binding site" evidence="9">
    <location>
        <position position="190"/>
    </location>
    <ligand>
        <name>Mg(2+)</name>
        <dbReference type="ChEBI" id="CHEBI:18420"/>
    </ligand>
</feature>
<dbReference type="Gene3D" id="3.40.720.10">
    <property type="entry name" value="Alkaline Phosphatase, subunit A"/>
    <property type="match status" value="1"/>
</dbReference>
<dbReference type="PANTHER" id="PTHR11596:SF5">
    <property type="entry name" value="ALKALINE PHOSPHATASE"/>
    <property type="match status" value="1"/>
</dbReference>
<keyword evidence="6 9" id="KW-0862">Zinc</keyword>
<feature type="active site" description="Phosphoserine intermediate" evidence="8">
    <location>
        <position position="126"/>
    </location>
</feature>
<evidence type="ECO:0000313" key="13">
    <source>
        <dbReference type="EMBL" id="JAP53960.1"/>
    </source>
</evidence>
<comment type="catalytic activity">
    <reaction evidence="11">
        <text>a phosphate monoester + H2O = an alcohol + phosphate</text>
        <dbReference type="Rhea" id="RHEA:15017"/>
        <dbReference type="ChEBI" id="CHEBI:15377"/>
        <dbReference type="ChEBI" id="CHEBI:30879"/>
        <dbReference type="ChEBI" id="CHEBI:43474"/>
        <dbReference type="ChEBI" id="CHEBI:67140"/>
        <dbReference type="EC" id="3.1.3.1"/>
    </reaction>
</comment>
<evidence type="ECO:0000256" key="5">
    <source>
        <dbReference type="ARBA" id="ARBA00022801"/>
    </source>
</evidence>
<dbReference type="EMBL" id="GEEE01009265">
    <property type="protein sequence ID" value="JAP53960.1"/>
    <property type="molecule type" value="Transcribed_RNA"/>
</dbReference>
<dbReference type="EC" id="3.1.3.1" evidence="2 11"/>
<dbReference type="AlphaFoldDB" id="A0A0X3PS35"/>
<feature type="binding site" evidence="9">
    <location>
        <position position="188"/>
    </location>
    <ligand>
        <name>Mg(2+)</name>
        <dbReference type="ChEBI" id="CHEBI:18420"/>
    </ligand>
</feature>
<feature type="chain" id="PRO_5007051289" description="Alkaline phosphatase" evidence="12">
    <location>
        <begin position="26"/>
        <end position="543"/>
    </location>
</feature>
<proteinExistence type="inferred from homology"/>
<protein>
    <recommendedName>
        <fullName evidence="2 11">Alkaline phosphatase</fullName>
        <ecNumber evidence="2 11">3.1.3.1</ecNumber>
    </recommendedName>
</protein>
<keyword evidence="4 9" id="KW-0479">Metal-binding</keyword>
<gene>
    <name evidence="13" type="primary">PPBT</name>
    <name evidence="13" type="ORF">TR158121</name>
</gene>
<evidence type="ECO:0000256" key="7">
    <source>
        <dbReference type="ARBA" id="ARBA00022842"/>
    </source>
</evidence>
<feature type="binding site" evidence="9">
    <location>
        <position position="76"/>
    </location>
    <ligand>
        <name>Zn(2+)</name>
        <dbReference type="ChEBI" id="CHEBI:29105"/>
        <label>2</label>
    </ligand>
</feature>
<dbReference type="PANTHER" id="PTHR11596">
    <property type="entry name" value="ALKALINE PHOSPHATASE"/>
    <property type="match status" value="1"/>
</dbReference>
<name>A0A0X3PS35_SCHSO</name>
<comment type="cofactor">
    <cofactor evidence="9">
        <name>Mg(2+)</name>
        <dbReference type="ChEBI" id="CHEBI:18420"/>
    </cofactor>
    <text evidence="9">Binds 1 Mg(2+) ion.</text>
</comment>
<feature type="binding site" evidence="9">
    <location>
        <position position="357"/>
    </location>
    <ligand>
        <name>Zn(2+)</name>
        <dbReference type="ChEBI" id="CHEBI:29105"/>
        <label>2</label>
    </ligand>
</feature>
<evidence type="ECO:0000256" key="11">
    <source>
        <dbReference type="RuleBase" id="RU003947"/>
    </source>
</evidence>
<feature type="binding site" evidence="9">
    <location>
        <position position="395"/>
    </location>
    <ligand>
        <name>Zn(2+)</name>
        <dbReference type="ChEBI" id="CHEBI:29105"/>
        <label>2</label>
    </ligand>
</feature>
<comment type="similarity">
    <text evidence="1 10">Belongs to the alkaline phosphatase family.</text>
</comment>
<evidence type="ECO:0000256" key="8">
    <source>
        <dbReference type="PIRSR" id="PIRSR601952-1"/>
    </source>
</evidence>
<organism evidence="13">
    <name type="scientific">Schistocephalus solidus</name>
    <name type="common">Tapeworm</name>
    <dbReference type="NCBI Taxonomy" id="70667"/>
    <lineage>
        <taxon>Eukaryota</taxon>
        <taxon>Metazoa</taxon>
        <taxon>Spiralia</taxon>
        <taxon>Lophotrochozoa</taxon>
        <taxon>Platyhelminthes</taxon>
        <taxon>Cestoda</taxon>
        <taxon>Eucestoda</taxon>
        <taxon>Diphyllobothriidea</taxon>
        <taxon>Diphyllobothriidae</taxon>
        <taxon>Schistocephalus</taxon>
    </lineage>
</organism>
<evidence type="ECO:0000256" key="9">
    <source>
        <dbReference type="PIRSR" id="PIRSR601952-2"/>
    </source>
</evidence>
<comment type="cofactor">
    <cofactor evidence="9">
        <name>Zn(2+)</name>
        <dbReference type="ChEBI" id="CHEBI:29105"/>
    </cofactor>
    <text evidence="9">Binds 2 Zn(2+) ions.</text>
</comment>
<dbReference type="InterPro" id="IPR017850">
    <property type="entry name" value="Alkaline_phosphatase_core_sf"/>
</dbReference>
<feature type="binding site" evidence="9">
    <location>
        <position position="348"/>
    </location>
    <ligand>
        <name>Mg(2+)</name>
        <dbReference type="ChEBI" id="CHEBI:18420"/>
    </ligand>
</feature>
<sequence length="543" mass="60052">SIDARMLPPLSVVLLGVFFAVCVNRNDNLGKPVLPWEMEPAYWEAKARRNFKETARLFPAELTTRRPRNVILFLGDGMGLQSLAAARFYKAFKAREAGRASKLIFESWPFSTMCRTYDLETMVTDSASSATAYLTGTKTRTGVLGLTGTVHFGECRPYRELEKTQSVLKAAAELGLATGIVTTARVTHASPAGAYGHAASRDWESDADIQRDCRGRSCRCRDLASQLVLENPNINVILGGGQANFYPNHTHLPSAQQKLGARLDGRRLTDIWLRRQRARGHKAKYLGKPSDFPADFSLDADYLLGLAAASHLPFELDRKENDPRLANLTRLAINVLQRNKKGFFLFVEAGRIDHAHHFGQAKKALEEVLGLEEAVKTAVAMVDATETLIIVTADHSHSFELVGEPSRFQNVLELDEIFSQKTLDGKPMTAVGYMNGPGARTEEPRADLHQLSSAQLTDKEFRQQALVPLSDATHGGEDVGVYATGPFSHLFHRTIDNTYLAHVMKWALCLPPYQTEAHCSSGANCWSPVPLLSIFFLLLSQIC</sequence>